<dbReference type="GO" id="GO:0000976">
    <property type="term" value="F:transcription cis-regulatory region binding"/>
    <property type="evidence" value="ECO:0007669"/>
    <property type="project" value="TreeGrafter"/>
</dbReference>
<dbReference type="Proteomes" id="UP001194746">
    <property type="component" value="Unassembled WGS sequence"/>
</dbReference>
<dbReference type="SMART" id="SM00066">
    <property type="entry name" value="GAL4"/>
    <property type="match status" value="1"/>
</dbReference>
<dbReference type="CDD" id="cd12148">
    <property type="entry name" value="fungal_TF_MHR"/>
    <property type="match status" value="1"/>
</dbReference>
<accession>A0AAD4CVM6</accession>
<dbReference type="GO" id="GO:0000981">
    <property type="term" value="F:DNA-binding transcription factor activity, RNA polymerase II-specific"/>
    <property type="evidence" value="ECO:0007669"/>
    <property type="project" value="InterPro"/>
</dbReference>
<evidence type="ECO:0000259" key="9">
    <source>
        <dbReference type="PROSITE" id="PS50048"/>
    </source>
</evidence>
<dbReference type="AlphaFoldDB" id="A0AAD4CVM6"/>
<protein>
    <recommendedName>
        <fullName evidence="9">Zn(2)-C6 fungal-type domain-containing protein</fullName>
    </recommendedName>
</protein>
<reference evidence="10" key="1">
    <citation type="journal article" date="2019" name="Beilstein J. Org. Chem.">
        <title>Nanangenines: drimane sesquiterpenoids as the dominant metabolite cohort of a novel Australian fungus, Aspergillus nanangensis.</title>
        <authorList>
            <person name="Lacey H.J."/>
            <person name="Gilchrist C.L.M."/>
            <person name="Crombie A."/>
            <person name="Kalaitzis J.A."/>
            <person name="Vuong D."/>
            <person name="Rutledge P.J."/>
            <person name="Turner P."/>
            <person name="Pitt J.I."/>
            <person name="Lacey E."/>
            <person name="Chooi Y.H."/>
            <person name="Piggott A.M."/>
        </authorList>
    </citation>
    <scope>NUCLEOTIDE SEQUENCE</scope>
    <source>
        <strain evidence="10">MST-FP2251</strain>
    </source>
</reference>
<feature type="region of interest" description="Disordered" evidence="8">
    <location>
        <begin position="71"/>
        <end position="98"/>
    </location>
</feature>
<reference evidence="10" key="2">
    <citation type="submission" date="2020-02" db="EMBL/GenBank/DDBJ databases">
        <authorList>
            <person name="Gilchrist C.L.M."/>
            <person name="Chooi Y.-H."/>
        </authorList>
    </citation>
    <scope>NUCLEOTIDE SEQUENCE</scope>
    <source>
        <strain evidence="10">MST-FP2251</strain>
    </source>
</reference>
<sequence>MEELPEIVRYLSSEYGQGMANEVAENGHVWFSQAFRLVDLTIYLYRLLLELARLQDVERPAAWFTLASSSMSNNDNSNHSKKRARLSDDEPNSPAAKPRLTRACAECKKHKIKCFVQPGQTACNKCLRSGVHCVPHNFAQKFIDEDATWKAQTATMIDRLQTAVEHILQHSNLPALTNPTNNEVMISAPPQTLSPLSTVGNFTPEGPSVQDDSDLVPLPMNNLYNLTDPLNSQLIRVDPSQANGPDFISQGVLPVSEAEFLFDHYRRHINPLLWDGMLCSHKSLREARQSSSLLVAVVLTVAALHIPNREQSLHATYGAFVSLMRGSCLLHCHNLDVIRALCIGAFYLTSLSWALCSRAVRVATEMNLHKSSLQFARGSLESYERVRLWYVLYVCDHQFALAYGRPPLMHEDAAVRNADKLLASGLSSRGDHSLVAQVKLFKILASGYFMHGCDPDLELSGADFDRLKEFDVSVDQWRLEYQAKDVGCASMATPSSASSSSLALPPAANALYYHLARFQLNSVALRGISARTASQDTSAPTLDMNWDRQEASNIAIRTAMSTAKLIVDDAALQKVLIWLPIFMHAMVAVCASFLLKMAVVFGEPDPRVEGTLRLPKDLAQYGLNFHTETALAFVERLVRVLGQVADNASQRHVARQVVTGLGELLQRFEPGTEGGIFLYSLRRRGDVLPLSGNGSRPVERNSLVQHTYSDGLERDGGDAVQVDSSNGRLQDPFDLTGDLDWRFDDGFLFGIEGIDSELTFL</sequence>
<keyword evidence="6" id="KW-0804">Transcription</keyword>
<dbReference type="Gene3D" id="4.10.240.10">
    <property type="entry name" value="Zn(2)-C6 fungal-type DNA-binding domain"/>
    <property type="match status" value="1"/>
</dbReference>
<dbReference type="GO" id="GO:0005634">
    <property type="term" value="C:nucleus"/>
    <property type="evidence" value="ECO:0007669"/>
    <property type="project" value="UniProtKB-SubCell"/>
</dbReference>
<gene>
    <name evidence="10" type="ORF">FE257_011750</name>
</gene>
<evidence type="ECO:0000313" key="11">
    <source>
        <dbReference type="Proteomes" id="UP001194746"/>
    </source>
</evidence>
<dbReference type="GO" id="GO:0009893">
    <property type="term" value="P:positive regulation of metabolic process"/>
    <property type="evidence" value="ECO:0007669"/>
    <property type="project" value="UniProtKB-ARBA"/>
</dbReference>
<evidence type="ECO:0000256" key="7">
    <source>
        <dbReference type="ARBA" id="ARBA00023242"/>
    </source>
</evidence>
<dbReference type="GO" id="GO:0008270">
    <property type="term" value="F:zinc ion binding"/>
    <property type="evidence" value="ECO:0007669"/>
    <property type="project" value="InterPro"/>
</dbReference>
<dbReference type="GO" id="GO:0006351">
    <property type="term" value="P:DNA-templated transcription"/>
    <property type="evidence" value="ECO:0007669"/>
    <property type="project" value="InterPro"/>
</dbReference>
<name>A0AAD4CVM6_ASPNN</name>
<keyword evidence="11" id="KW-1185">Reference proteome</keyword>
<dbReference type="InterPro" id="IPR001138">
    <property type="entry name" value="Zn2Cys6_DnaBD"/>
</dbReference>
<dbReference type="SUPFAM" id="SSF57701">
    <property type="entry name" value="Zn2/Cys6 DNA-binding domain"/>
    <property type="match status" value="1"/>
</dbReference>
<feature type="domain" description="Zn(2)-C6 fungal-type" evidence="9">
    <location>
        <begin position="103"/>
        <end position="134"/>
    </location>
</feature>
<keyword evidence="7" id="KW-0539">Nucleus</keyword>
<evidence type="ECO:0000256" key="3">
    <source>
        <dbReference type="ARBA" id="ARBA00022833"/>
    </source>
</evidence>
<evidence type="ECO:0000256" key="2">
    <source>
        <dbReference type="ARBA" id="ARBA00022723"/>
    </source>
</evidence>
<dbReference type="CDD" id="cd00067">
    <property type="entry name" value="GAL4"/>
    <property type="match status" value="1"/>
</dbReference>
<proteinExistence type="predicted"/>
<keyword evidence="5" id="KW-0238">DNA-binding</keyword>
<evidence type="ECO:0000256" key="8">
    <source>
        <dbReference type="SAM" id="MobiDB-lite"/>
    </source>
</evidence>
<evidence type="ECO:0000256" key="6">
    <source>
        <dbReference type="ARBA" id="ARBA00023163"/>
    </source>
</evidence>
<evidence type="ECO:0000313" key="10">
    <source>
        <dbReference type="EMBL" id="KAF9893318.1"/>
    </source>
</evidence>
<keyword evidence="3" id="KW-0862">Zinc</keyword>
<organism evidence="10 11">
    <name type="scientific">Aspergillus nanangensis</name>
    <dbReference type="NCBI Taxonomy" id="2582783"/>
    <lineage>
        <taxon>Eukaryota</taxon>
        <taxon>Fungi</taxon>
        <taxon>Dikarya</taxon>
        <taxon>Ascomycota</taxon>
        <taxon>Pezizomycotina</taxon>
        <taxon>Eurotiomycetes</taxon>
        <taxon>Eurotiomycetidae</taxon>
        <taxon>Eurotiales</taxon>
        <taxon>Aspergillaceae</taxon>
        <taxon>Aspergillus</taxon>
        <taxon>Aspergillus subgen. Circumdati</taxon>
    </lineage>
</organism>
<dbReference type="SMART" id="SM00906">
    <property type="entry name" value="Fungal_trans"/>
    <property type="match status" value="1"/>
</dbReference>
<comment type="subcellular location">
    <subcellularLocation>
        <location evidence="1">Nucleus</location>
    </subcellularLocation>
</comment>
<keyword evidence="2" id="KW-0479">Metal-binding</keyword>
<dbReference type="Pfam" id="PF04082">
    <property type="entry name" value="Fungal_trans"/>
    <property type="match status" value="1"/>
</dbReference>
<evidence type="ECO:0000256" key="1">
    <source>
        <dbReference type="ARBA" id="ARBA00004123"/>
    </source>
</evidence>
<evidence type="ECO:0000256" key="5">
    <source>
        <dbReference type="ARBA" id="ARBA00023125"/>
    </source>
</evidence>
<dbReference type="InterPro" id="IPR051089">
    <property type="entry name" value="prtT"/>
</dbReference>
<dbReference type="InterPro" id="IPR036864">
    <property type="entry name" value="Zn2-C6_fun-type_DNA-bd_sf"/>
</dbReference>
<keyword evidence="4" id="KW-0805">Transcription regulation</keyword>
<dbReference type="Pfam" id="PF00172">
    <property type="entry name" value="Zn_clus"/>
    <property type="match status" value="1"/>
</dbReference>
<dbReference type="PANTHER" id="PTHR31845:SF17">
    <property type="entry name" value="ZN(II)2CYS6 TRANSCRIPTION FACTOR (EUROFUNG)"/>
    <property type="match status" value="1"/>
</dbReference>
<comment type="caution">
    <text evidence="10">The sequence shown here is derived from an EMBL/GenBank/DDBJ whole genome shotgun (WGS) entry which is preliminary data.</text>
</comment>
<dbReference type="EMBL" id="VCAU01000008">
    <property type="protein sequence ID" value="KAF9893318.1"/>
    <property type="molecule type" value="Genomic_DNA"/>
</dbReference>
<evidence type="ECO:0000256" key="4">
    <source>
        <dbReference type="ARBA" id="ARBA00023015"/>
    </source>
</evidence>
<dbReference type="PROSITE" id="PS00463">
    <property type="entry name" value="ZN2_CY6_FUNGAL_1"/>
    <property type="match status" value="1"/>
</dbReference>
<dbReference type="PANTHER" id="PTHR31845">
    <property type="entry name" value="FINGER DOMAIN PROTEIN, PUTATIVE-RELATED"/>
    <property type="match status" value="1"/>
</dbReference>
<dbReference type="PROSITE" id="PS50048">
    <property type="entry name" value="ZN2_CY6_FUNGAL_2"/>
    <property type="match status" value="1"/>
</dbReference>
<dbReference type="InterPro" id="IPR007219">
    <property type="entry name" value="XnlR_reg_dom"/>
</dbReference>